<comment type="caution">
    <text evidence="1">The sequence shown here is derived from an EMBL/GenBank/DDBJ whole genome shotgun (WGS) entry which is preliminary data.</text>
</comment>
<dbReference type="PANTHER" id="PTHR40630">
    <property type="entry name" value="POSSIBLE DNA-BINDING PROTEIN"/>
    <property type="match status" value="1"/>
</dbReference>
<dbReference type="RefSeq" id="WP_344978379.1">
    <property type="nucleotide sequence ID" value="NZ_BAAAVI010000053.1"/>
</dbReference>
<dbReference type="Pfam" id="PF11338">
    <property type="entry name" value="DUF3140"/>
    <property type="match status" value="1"/>
</dbReference>
<dbReference type="EMBL" id="BAAAVI010000053">
    <property type="protein sequence ID" value="GAA2894279.1"/>
    <property type="molecule type" value="Genomic_DNA"/>
</dbReference>
<name>A0ABN3W5C1_9ACTN</name>
<dbReference type="InterPro" id="IPR021487">
    <property type="entry name" value="DUF3140"/>
</dbReference>
<evidence type="ECO:0000313" key="2">
    <source>
        <dbReference type="Proteomes" id="UP001500831"/>
    </source>
</evidence>
<organism evidence="1 2">
    <name type="scientific">Streptosporangium fragile</name>
    <dbReference type="NCBI Taxonomy" id="46186"/>
    <lineage>
        <taxon>Bacteria</taxon>
        <taxon>Bacillati</taxon>
        <taxon>Actinomycetota</taxon>
        <taxon>Actinomycetes</taxon>
        <taxon>Streptosporangiales</taxon>
        <taxon>Streptosporangiaceae</taxon>
        <taxon>Streptosporangium</taxon>
    </lineage>
</organism>
<sequence length="120" mass="13105">MAHESDLILDLVWQEFHEVVNMTSEELRAFLLASAAADGAGDRDPESAMPELGRQVLQVLGKRKTDLTADDVDAMRRAVDRVEDTLADGALDADDDDRRRALLEVGHNPLRPSRPVAGSG</sequence>
<dbReference type="Proteomes" id="UP001500831">
    <property type="component" value="Unassembled WGS sequence"/>
</dbReference>
<accession>A0ABN3W5C1</accession>
<dbReference type="PANTHER" id="PTHR40630:SF1">
    <property type="entry name" value="DNA-BINDING PROTEIN"/>
    <property type="match status" value="1"/>
</dbReference>
<keyword evidence="2" id="KW-1185">Reference proteome</keyword>
<protein>
    <submittedName>
        <fullName evidence="1">DUF3140 domain-containing protein</fullName>
    </submittedName>
</protein>
<gene>
    <name evidence="1" type="ORF">GCM10010517_58940</name>
</gene>
<proteinExistence type="predicted"/>
<reference evidence="1 2" key="1">
    <citation type="journal article" date="2019" name="Int. J. Syst. Evol. Microbiol.">
        <title>The Global Catalogue of Microorganisms (GCM) 10K type strain sequencing project: providing services to taxonomists for standard genome sequencing and annotation.</title>
        <authorList>
            <consortium name="The Broad Institute Genomics Platform"/>
            <consortium name="The Broad Institute Genome Sequencing Center for Infectious Disease"/>
            <person name="Wu L."/>
            <person name="Ma J."/>
        </authorList>
    </citation>
    <scope>NUCLEOTIDE SEQUENCE [LARGE SCALE GENOMIC DNA]</scope>
    <source>
        <strain evidence="1 2">JCM 6242</strain>
    </source>
</reference>
<evidence type="ECO:0000313" key="1">
    <source>
        <dbReference type="EMBL" id="GAA2894279.1"/>
    </source>
</evidence>